<reference evidence="2" key="1">
    <citation type="journal article" date="2013" name="Nature">
        <title>Pan genome of the phytoplankton Emiliania underpins its global distribution.</title>
        <authorList>
            <person name="Read B.A."/>
            <person name="Kegel J."/>
            <person name="Klute M.J."/>
            <person name="Kuo A."/>
            <person name="Lefebvre S.C."/>
            <person name="Maumus F."/>
            <person name="Mayer C."/>
            <person name="Miller J."/>
            <person name="Monier A."/>
            <person name="Salamov A."/>
            <person name="Young J."/>
            <person name="Aguilar M."/>
            <person name="Claverie J.M."/>
            <person name="Frickenhaus S."/>
            <person name="Gonzalez K."/>
            <person name="Herman E.K."/>
            <person name="Lin Y.C."/>
            <person name="Napier J."/>
            <person name="Ogata H."/>
            <person name="Sarno A.F."/>
            <person name="Shmutz J."/>
            <person name="Schroeder D."/>
            <person name="de Vargas C."/>
            <person name="Verret F."/>
            <person name="von Dassow P."/>
            <person name="Valentin K."/>
            <person name="Van de Peer Y."/>
            <person name="Wheeler G."/>
            <person name="Dacks J.B."/>
            <person name="Delwiche C.F."/>
            <person name="Dyhrman S.T."/>
            <person name="Glockner G."/>
            <person name="John U."/>
            <person name="Richards T."/>
            <person name="Worden A.Z."/>
            <person name="Zhang X."/>
            <person name="Grigoriev I.V."/>
            <person name="Allen A.E."/>
            <person name="Bidle K."/>
            <person name="Borodovsky M."/>
            <person name="Bowler C."/>
            <person name="Brownlee C."/>
            <person name="Cock J.M."/>
            <person name="Elias M."/>
            <person name="Gladyshev V.N."/>
            <person name="Groth M."/>
            <person name="Guda C."/>
            <person name="Hadaegh A."/>
            <person name="Iglesias-Rodriguez M.D."/>
            <person name="Jenkins J."/>
            <person name="Jones B.M."/>
            <person name="Lawson T."/>
            <person name="Leese F."/>
            <person name="Lindquist E."/>
            <person name="Lobanov A."/>
            <person name="Lomsadze A."/>
            <person name="Malik S.B."/>
            <person name="Marsh M.E."/>
            <person name="Mackinder L."/>
            <person name="Mock T."/>
            <person name="Mueller-Roeber B."/>
            <person name="Pagarete A."/>
            <person name="Parker M."/>
            <person name="Probert I."/>
            <person name="Quesneville H."/>
            <person name="Raines C."/>
            <person name="Rensing S.A."/>
            <person name="Riano-Pachon D.M."/>
            <person name="Richier S."/>
            <person name="Rokitta S."/>
            <person name="Shiraiwa Y."/>
            <person name="Soanes D.M."/>
            <person name="van der Giezen M."/>
            <person name="Wahlund T.M."/>
            <person name="Williams B."/>
            <person name="Wilson W."/>
            <person name="Wolfe G."/>
            <person name="Wurch L.L."/>
        </authorList>
    </citation>
    <scope>NUCLEOTIDE SEQUENCE</scope>
</reference>
<dbReference type="HOGENOM" id="CLU_1931518_0_0_1"/>
<reference evidence="1" key="2">
    <citation type="submission" date="2024-10" db="UniProtKB">
        <authorList>
            <consortium name="EnsemblProtists"/>
        </authorList>
    </citation>
    <scope>IDENTIFICATION</scope>
</reference>
<dbReference type="RefSeq" id="XP_005782345.1">
    <property type="nucleotide sequence ID" value="XM_005782288.1"/>
</dbReference>
<keyword evidence="2" id="KW-1185">Reference proteome</keyword>
<name>A0A0D3K2D1_EMIH1</name>
<evidence type="ECO:0000313" key="1">
    <source>
        <dbReference type="EnsemblProtists" id="EOD29916"/>
    </source>
</evidence>
<organism evidence="1 2">
    <name type="scientific">Emiliania huxleyi (strain CCMP1516)</name>
    <dbReference type="NCBI Taxonomy" id="280463"/>
    <lineage>
        <taxon>Eukaryota</taxon>
        <taxon>Haptista</taxon>
        <taxon>Haptophyta</taxon>
        <taxon>Prymnesiophyceae</taxon>
        <taxon>Isochrysidales</taxon>
        <taxon>Noelaerhabdaceae</taxon>
        <taxon>Emiliania</taxon>
    </lineage>
</organism>
<sequence length="131" mass="14614">MVRQIMLIPAGRRDSQTGFKNVSYNPHKNKYQVKVKVGTKQYSLGLFSTAEEAQPTNRRHTRQVCNRGELRYIPLGTFYSAESAALAYARSEYGRADATSIMQAAQQQQQQQQQHAAAAAAAARSLWPLPS</sequence>
<dbReference type="Proteomes" id="UP000013827">
    <property type="component" value="Unassembled WGS sequence"/>
</dbReference>
<accession>A0A0D3K2D1</accession>
<dbReference type="KEGG" id="ehx:EMIHUDRAFT_113474"/>
<dbReference type="PaxDb" id="2903-EOD29916"/>
<protein>
    <recommendedName>
        <fullName evidence="3">AP2/ERF domain-containing protein</fullName>
    </recommendedName>
</protein>
<dbReference type="AlphaFoldDB" id="A0A0D3K2D1"/>
<dbReference type="GeneID" id="17275189"/>
<evidence type="ECO:0000313" key="2">
    <source>
        <dbReference type="Proteomes" id="UP000013827"/>
    </source>
</evidence>
<evidence type="ECO:0008006" key="3">
    <source>
        <dbReference type="Google" id="ProtNLM"/>
    </source>
</evidence>
<proteinExistence type="predicted"/>
<dbReference type="EnsemblProtists" id="EOD29916">
    <property type="protein sequence ID" value="EOD29916"/>
    <property type="gene ID" value="EMIHUDRAFT_113474"/>
</dbReference>